<dbReference type="RefSeq" id="WP_039664630.1">
    <property type="nucleotide sequence ID" value="NZ_CP007772.1"/>
</dbReference>
<dbReference type="EMBL" id="CP007772">
    <property type="protein sequence ID" value="AJC91474.1"/>
    <property type="molecule type" value="Genomic_DNA"/>
</dbReference>
<gene>
    <name evidence="1" type="ORF">CSUB8521_1665</name>
</gene>
<dbReference type="HOGENOM" id="CLU_2045371_0_0_7"/>
<organism evidence="1 2">
    <name type="scientific">Campylobacter subantarcticus LMG 24374</name>
    <dbReference type="NCBI Taxonomy" id="1388751"/>
    <lineage>
        <taxon>Bacteria</taxon>
        <taxon>Pseudomonadati</taxon>
        <taxon>Campylobacterota</taxon>
        <taxon>Epsilonproteobacteria</taxon>
        <taxon>Campylobacterales</taxon>
        <taxon>Campylobacteraceae</taxon>
        <taxon>Campylobacter</taxon>
    </lineage>
</organism>
<name>A0A0A8HF26_9BACT</name>
<evidence type="ECO:0000313" key="2">
    <source>
        <dbReference type="Proteomes" id="UP000031135"/>
    </source>
</evidence>
<dbReference type="KEGG" id="csm:CSUB8521_1665"/>
<proteinExistence type="predicted"/>
<dbReference type="Proteomes" id="UP000031135">
    <property type="component" value="Chromosome"/>
</dbReference>
<dbReference type="OrthoDB" id="9989108at2"/>
<reference evidence="1 2" key="1">
    <citation type="journal article" date="2014" name="Genome Biol. Evol.">
        <title>Comparative Genomics of the Campylobacter lari Group.</title>
        <authorList>
            <person name="Miller W.G."/>
            <person name="Yee E."/>
            <person name="Chapman M.H."/>
            <person name="Smith T.P."/>
            <person name="Bono J.L."/>
            <person name="Huynh S."/>
            <person name="Parker C.T."/>
            <person name="Vandamme P."/>
            <person name="Luong K."/>
            <person name="Korlach J."/>
        </authorList>
    </citation>
    <scope>NUCLEOTIDE SEQUENCE [LARGE SCALE GENOMIC DNA]</scope>
    <source>
        <strain evidence="1 2">LMG 24374</strain>
    </source>
</reference>
<accession>A0A0A8HF26</accession>
<dbReference type="AlphaFoldDB" id="A0A0A8HF26"/>
<protein>
    <submittedName>
        <fullName evidence="1">Uncharacterized protein</fullName>
    </submittedName>
</protein>
<evidence type="ECO:0000313" key="1">
    <source>
        <dbReference type="EMBL" id="AJC91474.1"/>
    </source>
</evidence>
<sequence>MFNLCEKGEALYSSYFVYKDFKKEFLELFKYKSKKNKPTIKLPKINKEKFYTNALEKLESFLKSFNVISKGFLEEDIADFKDDVKHLQESKEIYIKALMLCELVRFFEIKINLRFKEVLE</sequence>